<dbReference type="PANTHER" id="PTHR43031">
    <property type="entry name" value="FAD-DEPENDENT OXIDOREDUCTASE"/>
    <property type="match status" value="1"/>
</dbReference>
<evidence type="ECO:0000259" key="1">
    <source>
        <dbReference type="PROSITE" id="PS50206"/>
    </source>
</evidence>
<reference evidence="2 3" key="1">
    <citation type="submission" date="2019-02" db="EMBL/GenBank/DDBJ databases">
        <title>Sequencing the genomes of 1000 actinobacteria strains.</title>
        <authorList>
            <person name="Klenk H.-P."/>
        </authorList>
    </citation>
    <scope>NUCLEOTIDE SEQUENCE [LARGE SCALE GENOMIC DNA]</scope>
    <source>
        <strain evidence="2 3">DSM 18319</strain>
    </source>
</reference>
<dbReference type="AlphaFoldDB" id="A0A4Q8AN85"/>
<comment type="caution">
    <text evidence="2">The sequence shown here is derived from an EMBL/GenBank/DDBJ whole genome shotgun (WGS) entry which is preliminary data.</text>
</comment>
<keyword evidence="3" id="KW-1185">Reference proteome</keyword>
<dbReference type="EMBL" id="SHLC01000001">
    <property type="protein sequence ID" value="RZU65988.1"/>
    <property type="molecule type" value="Genomic_DNA"/>
</dbReference>
<keyword evidence="2" id="KW-0808">Transferase</keyword>
<protein>
    <submittedName>
        <fullName evidence="2">Rhodanese-related sulfurtransferase</fullName>
    </submittedName>
</protein>
<dbReference type="Proteomes" id="UP000291483">
    <property type="component" value="Unassembled WGS sequence"/>
</dbReference>
<accession>A0A4Q8AN85</accession>
<dbReference type="PROSITE" id="PS50206">
    <property type="entry name" value="RHODANESE_3"/>
    <property type="match status" value="1"/>
</dbReference>
<dbReference type="InterPro" id="IPR050229">
    <property type="entry name" value="GlpE_sulfurtransferase"/>
</dbReference>
<dbReference type="PANTHER" id="PTHR43031:SF1">
    <property type="entry name" value="PYRIDINE NUCLEOTIDE-DISULPHIDE OXIDOREDUCTASE"/>
    <property type="match status" value="1"/>
</dbReference>
<dbReference type="SUPFAM" id="SSF52821">
    <property type="entry name" value="Rhodanese/Cell cycle control phosphatase"/>
    <property type="match status" value="1"/>
</dbReference>
<dbReference type="GO" id="GO:0016740">
    <property type="term" value="F:transferase activity"/>
    <property type="evidence" value="ECO:0007669"/>
    <property type="project" value="UniProtKB-KW"/>
</dbReference>
<name>A0A4Q8AN85_9MICO</name>
<sequence length="193" mass="19773">MRRGGISVKTGRNSGSADCGIRNAGRMTLSPAPTPPATIFGAERAATPEAAALHFRAKLAFETDASDVAAEQRAGTPGFVLVDTRSDAAWAQGRAAGAVHLPTARIAAEAATLFAPDAKLVVYCWSPGCNGGTKAALALSLLGYEVREMIGGFEYWAREGYPVQTDDGVRARLVDPLVGPASAPAAAGIGCAC</sequence>
<dbReference type="InterPro" id="IPR036873">
    <property type="entry name" value="Rhodanese-like_dom_sf"/>
</dbReference>
<dbReference type="Gene3D" id="3.40.250.10">
    <property type="entry name" value="Rhodanese-like domain"/>
    <property type="match status" value="1"/>
</dbReference>
<feature type="domain" description="Rhodanese" evidence="1">
    <location>
        <begin position="75"/>
        <end position="165"/>
    </location>
</feature>
<organism evidence="2 3">
    <name type="scientific">Microterricola gilva</name>
    <dbReference type="NCBI Taxonomy" id="393267"/>
    <lineage>
        <taxon>Bacteria</taxon>
        <taxon>Bacillati</taxon>
        <taxon>Actinomycetota</taxon>
        <taxon>Actinomycetes</taxon>
        <taxon>Micrococcales</taxon>
        <taxon>Microbacteriaceae</taxon>
        <taxon>Microterricola</taxon>
    </lineage>
</organism>
<evidence type="ECO:0000313" key="2">
    <source>
        <dbReference type="EMBL" id="RZU65988.1"/>
    </source>
</evidence>
<gene>
    <name evidence="2" type="ORF">EV379_2333</name>
</gene>
<dbReference type="SMART" id="SM00450">
    <property type="entry name" value="RHOD"/>
    <property type="match status" value="1"/>
</dbReference>
<dbReference type="InterPro" id="IPR001763">
    <property type="entry name" value="Rhodanese-like_dom"/>
</dbReference>
<proteinExistence type="predicted"/>
<dbReference type="Pfam" id="PF00581">
    <property type="entry name" value="Rhodanese"/>
    <property type="match status" value="1"/>
</dbReference>
<evidence type="ECO:0000313" key="3">
    <source>
        <dbReference type="Proteomes" id="UP000291483"/>
    </source>
</evidence>